<dbReference type="InterPro" id="IPR000073">
    <property type="entry name" value="AB_hydrolase_1"/>
</dbReference>
<sequence>MTIDARIQRFLLIVTPLILTLFLIGHIYTIILYTSYFVFFCRKPRLYWKQTLRNSYIVEQVKSLNTRFFPFVFAVSGVIQSYADRIRHINSEPDDVMVLRTDDGGLIVIDVYLPNPELLNKAKKIWFESLCFNNIFVMFFFRVFKKIFKRFDSENICSVEENEVESEKNNEKDFSSRVTKKSKTKKKSEKNSIKEAANITFANKSNKSFNSKTRKVRKAEDGLKMKKMLNLTHIKKLKKILKLLVKFILRKIKLIFMRPFRDRKPILKTKKTITIGENFDKLDAKNGNITESTLPRRNDKDFDIKNKVYELNDTKTPNIISVSPVNDSLYVNELDETEINSSLISNDNYFTNTHGVYLNKIKRAINERRHKIKNFLLKQKIFFKKSNENSDDKEDDKLKNRKKTDNLSFTDDEISDNFSNYDSSSSILSVKTQISFDARKSEEVSEEISDIVGTCSSNPDTMEDEVCISDAKNMSNHKKNIKTYIEHDTFNEYLHDKENTTLEDDEIYSSQNQEMTSLIEKIKKCEIKIHDANKIYNNDKVERNSILLVHGFNGSSNSNYIKNLAINLRACGYTVFAFNCRGTRLPLQTPVFYHIGFTDDLKRAVDYILNNYNGTLSLVGFSLGGNWVCKFLGEERFNNNPVYKERIMGAMAVSVPFNFKQIHQIFSKWHYRISIQRIMTNNYKAYLLRNKKVFMEARIN</sequence>
<keyword evidence="3" id="KW-1133">Transmembrane helix</keyword>
<dbReference type="SUPFAM" id="SSF53474">
    <property type="entry name" value="alpha/beta-Hydrolases"/>
    <property type="match status" value="1"/>
</dbReference>
<dbReference type="InterPro" id="IPR050960">
    <property type="entry name" value="AB_hydrolase_4_sf"/>
</dbReference>
<evidence type="ECO:0000256" key="2">
    <source>
        <dbReference type="SAM" id="MobiDB-lite"/>
    </source>
</evidence>
<proteinExistence type="inferred from homology"/>
<evidence type="ECO:0000259" key="4">
    <source>
        <dbReference type="Pfam" id="PF00561"/>
    </source>
</evidence>
<dbReference type="PANTHER" id="PTHR10794:SF63">
    <property type="entry name" value="ALPHA_BETA HYDROLASE 1, ISOFORM A"/>
    <property type="match status" value="1"/>
</dbReference>
<keyword evidence="3" id="KW-0812">Transmembrane</keyword>
<dbReference type="Pfam" id="PF00561">
    <property type="entry name" value="Abhydrolase_1"/>
    <property type="match status" value="1"/>
</dbReference>
<feature type="non-terminal residue" evidence="5">
    <location>
        <position position="700"/>
    </location>
</feature>
<dbReference type="AlphaFoldDB" id="J9D4V1"/>
<organism evidence="5 6">
    <name type="scientific">Edhazardia aedis (strain USNM 41457)</name>
    <name type="common">Microsporidian parasite</name>
    <dbReference type="NCBI Taxonomy" id="1003232"/>
    <lineage>
        <taxon>Eukaryota</taxon>
        <taxon>Fungi</taxon>
        <taxon>Fungi incertae sedis</taxon>
        <taxon>Microsporidia</taxon>
        <taxon>Edhazardia</taxon>
    </lineage>
</organism>
<keyword evidence="6" id="KW-1185">Reference proteome</keyword>
<dbReference type="InParanoid" id="J9D4V1"/>
<evidence type="ECO:0000256" key="3">
    <source>
        <dbReference type="SAM" id="Phobius"/>
    </source>
</evidence>
<dbReference type="InterPro" id="IPR029058">
    <property type="entry name" value="AB_hydrolase_fold"/>
</dbReference>
<feature type="transmembrane region" description="Helical" evidence="3">
    <location>
        <begin position="12"/>
        <end position="39"/>
    </location>
</feature>
<keyword evidence="3" id="KW-0472">Membrane</keyword>
<comment type="caution">
    <text evidence="5">The sequence shown here is derived from an EMBL/GenBank/DDBJ whole genome shotgun (WGS) entry which is preliminary data.</text>
</comment>
<dbReference type="Gene3D" id="3.40.50.1820">
    <property type="entry name" value="alpha/beta hydrolase"/>
    <property type="match status" value="1"/>
</dbReference>
<dbReference type="VEuPathDB" id="MicrosporidiaDB:EDEG_03039"/>
<reference evidence="6" key="2">
    <citation type="submission" date="2015-07" db="EMBL/GenBank/DDBJ databases">
        <title>Contrasting host-pathogen interactions and genome evolution in two generalist and specialist microsporidian pathogens of mosquitoes.</title>
        <authorList>
            <consortium name="The Broad Institute Genomics Platform"/>
            <consortium name="The Broad Institute Genome Sequencing Center for Infectious Disease"/>
            <person name="Cuomo C.A."/>
            <person name="Sanscrainte N.D."/>
            <person name="Goldberg J.M."/>
            <person name="Heiman D."/>
            <person name="Young S."/>
            <person name="Zeng Q."/>
            <person name="Becnel J.J."/>
            <person name="Birren B.W."/>
        </authorList>
    </citation>
    <scope>NUCLEOTIDE SEQUENCE [LARGE SCALE GENOMIC DNA]</scope>
    <source>
        <strain evidence="6">USNM 41457</strain>
    </source>
</reference>
<dbReference type="GO" id="GO:0047372">
    <property type="term" value="F:monoacylglycerol lipase activity"/>
    <property type="evidence" value="ECO:0007669"/>
    <property type="project" value="TreeGrafter"/>
</dbReference>
<reference evidence="5 6" key="1">
    <citation type="submission" date="2011-08" db="EMBL/GenBank/DDBJ databases">
        <authorList>
            <person name="Liu Z.J."/>
            <person name="Shi F.L."/>
            <person name="Lu J.Q."/>
            <person name="Li M."/>
            <person name="Wang Z.L."/>
        </authorList>
    </citation>
    <scope>NUCLEOTIDE SEQUENCE [LARGE SCALE GENOMIC DNA]</scope>
    <source>
        <strain evidence="5 6">USNM 41457</strain>
    </source>
</reference>
<dbReference type="STRING" id="1003232.J9D4V1"/>
<dbReference type="HOGENOM" id="CLU_394122_0_0_1"/>
<protein>
    <recommendedName>
        <fullName evidence="4">AB hydrolase-1 domain-containing protein</fullName>
    </recommendedName>
</protein>
<dbReference type="GO" id="GO:0034338">
    <property type="term" value="F:short-chain carboxylesterase activity"/>
    <property type="evidence" value="ECO:0007669"/>
    <property type="project" value="TreeGrafter"/>
</dbReference>
<evidence type="ECO:0000313" key="6">
    <source>
        <dbReference type="Proteomes" id="UP000003163"/>
    </source>
</evidence>
<gene>
    <name evidence="5" type="ORF">EDEG_03039</name>
</gene>
<name>J9D4V1_EDHAE</name>
<dbReference type="OrthoDB" id="5954035at2759"/>
<dbReference type="EMBL" id="AFBI03000065">
    <property type="protein sequence ID" value="EJW02554.1"/>
    <property type="molecule type" value="Genomic_DNA"/>
</dbReference>
<feature type="compositionally biased region" description="Basic residues" evidence="2">
    <location>
        <begin position="178"/>
        <end position="188"/>
    </location>
</feature>
<dbReference type="Proteomes" id="UP000003163">
    <property type="component" value="Unassembled WGS sequence"/>
</dbReference>
<dbReference type="PANTHER" id="PTHR10794">
    <property type="entry name" value="ABHYDROLASE DOMAIN-CONTAINING PROTEIN"/>
    <property type="match status" value="1"/>
</dbReference>
<evidence type="ECO:0000313" key="5">
    <source>
        <dbReference type="EMBL" id="EJW02554.1"/>
    </source>
</evidence>
<evidence type="ECO:0000256" key="1">
    <source>
        <dbReference type="ARBA" id="ARBA00010884"/>
    </source>
</evidence>
<feature type="region of interest" description="Disordered" evidence="2">
    <location>
        <begin position="170"/>
        <end position="191"/>
    </location>
</feature>
<feature type="domain" description="AB hydrolase-1" evidence="4">
    <location>
        <begin position="545"/>
        <end position="639"/>
    </location>
</feature>
<accession>J9D4V1</accession>
<comment type="similarity">
    <text evidence="1">Belongs to the AB hydrolase superfamily. AB hydrolase 4 family.</text>
</comment>